<comment type="caution">
    <text evidence="1">The sequence shown here is derived from an EMBL/GenBank/DDBJ whole genome shotgun (WGS) entry which is preliminary data.</text>
</comment>
<proteinExistence type="predicted"/>
<evidence type="ECO:0000313" key="1">
    <source>
        <dbReference type="EMBL" id="CAG8618038.1"/>
    </source>
</evidence>
<gene>
    <name evidence="1" type="ORF">DEBURN_LOCUS10254</name>
</gene>
<keyword evidence="2" id="KW-1185">Reference proteome</keyword>
<protein>
    <submittedName>
        <fullName evidence="1">5733_t:CDS:1</fullName>
    </submittedName>
</protein>
<name>A0A9N9GQ93_9GLOM</name>
<dbReference type="EMBL" id="CAJVPK010002751">
    <property type="protein sequence ID" value="CAG8618038.1"/>
    <property type="molecule type" value="Genomic_DNA"/>
</dbReference>
<dbReference type="Proteomes" id="UP000789706">
    <property type="component" value="Unassembled WGS sequence"/>
</dbReference>
<sequence>IVSPPSKNLFKSSTLNIHGIIHWHQILSNARLTAVDEEAADFLHLV</sequence>
<reference evidence="1" key="1">
    <citation type="submission" date="2021-06" db="EMBL/GenBank/DDBJ databases">
        <authorList>
            <person name="Kallberg Y."/>
            <person name="Tangrot J."/>
            <person name="Rosling A."/>
        </authorList>
    </citation>
    <scope>NUCLEOTIDE SEQUENCE</scope>
    <source>
        <strain evidence="1">AZ414A</strain>
    </source>
</reference>
<evidence type="ECO:0000313" key="2">
    <source>
        <dbReference type="Proteomes" id="UP000789706"/>
    </source>
</evidence>
<accession>A0A9N9GQ93</accession>
<dbReference type="AlphaFoldDB" id="A0A9N9GQ93"/>
<feature type="non-terminal residue" evidence="1">
    <location>
        <position position="1"/>
    </location>
</feature>
<organism evidence="1 2">
    <name type="scientific">Diversispora eburnea</name>
    <dbReference type="NCBI Taxonomy" id="1213867"/>
    <lineage>
        <taxon>Eukaryota</taxon>
        <taxon>Fungi</taxon>
        <taxon>Fungi incertae sedis</taxon>
        <taxon>Mucoromycota</taxon>
        <taxon>Glomeromycotina</taxon>
        <taxon>Glomeromycetes</taxon>
        <taxon>Diversisporales</taxon>
        <taxon>Diversisporaceae</taxon>
        <taxon>Diversispora</taxon>
    </lineage>
</organism>